<dbReference type="PROSITE" id="PS51318">
    <property type="entry name" value="TAT"/>
    <property type="match status" value="1"/>
</dbReference>
<dbReference type="EMBL" id="FNKK01000002">
    <property type="protein sequence ID" value="SDR27842.1"/>
    <property type="molecule type" value="Genomic_DNA"/>
</dbReference>
<dbReference type="PANTHER" id="PTHR42928:SF3">
    <property type="entry name" value="UPF0065 PROTEIN YFLP"/>
    <property type="match status" value="1"/>
</dbReference>
<name>A0A1H1HR02_9ACTN</name>
<dbReference type="STRING" id="35622.SAMN04489764_4718"/>
<dbReference type="PANTHER" id="PTHR42928">
    <property type="entry name" value="TRICARBOXYLATE-BINDING PROTEIN"/>
    <property type="match status" value="1"/>
</dbReference>
<keyword evidence="3" id="KW-1185">Reference proteome</keyword>
<evidence type="ECO:0000313" key="3">
    <source>
        <dbReference type="Proteomes" id="UP000217103"/>
    </source>
</evidence>
<proteinExistence type="inferred from homology"/>
<dbReference type="Gene3D" id="3.40.190.150">
    <property type="entry name" value="Bordetella uptake gene, domain 1"/>
    <property type="match status" value="1"/>
</dbReference>
<evidence type="ECO:0000256" key="1">
    <source>
        <dbReference type="ARBA" id="ARBA00006987"/>
    </source>
</evidence>
<dbReference type="InterPro" id="IPR006311">
    <property type="entry name" value="TAT_signal"/>
</dbReference>
<dbReference type="SUPFAM" id="SSF53850">
    <property type="entry name" value="Periplasmic binding protein-like II"/>
    <property type="match status" value="1"/>
</dbReference>
<gene>
    <name evidence="2" type="ORF">SAMN04489764_4718</name>
</gene>
<reference evidence="2 3" key="1">
    <citation type="submission" date="2016-10" db="EMBL/GenBank/DDBJ databases">
        <authorList>
            <person name="de Groot N.N."/>
        </authorList>
    </citation>
    <scope>NUCLEOTIDE SEQUENCE [LARGE SCALE GENOMIC DNA]</scope>
    <source>
        <strain evidence="2 3">DSM 43794</strain>
    </source>
</reference>
<dbReference type="Gene3D" id="3.40.190.10">
    <property type="entry name" value="Periplasmic binding protein-like II"/>
    <property type="match status" value="1"/>
</dbReference>
<dbReference type="Proteomes" id="UP000217103">
    <property type="component" value="Unassembled WGS sequence"/>
</dbReference>
<sequence>MRRRRFLALGAGIAALSAGGTLLSGCSAPAALPRVSLLSPGSGEPQWAAIAHALAHALPAEGLARRVEVVLPVGRPEEVVRRVLTAAPGRPGELRWLIIGLRVLAGLEAEGEGALLATAAPLARLVGEREVLVVPASSRLRDFAAFADALRRTPDGLRVAGGPAGGAEHLLFGMIAQGIGVDARRIYYAAHASAREAAAAVLDGRAAAAIGPLRQWRRRLAARDARALAVSSADPVAGLEAPSLRECGVRVDYSDWCGLIGPAGAVGGELAAEVCDRLGGAPAWERACRAAGWNMIHLAGDEFRRWLTAESARVRTVLRDLGLLKHPNTICWGSCESGP</sequence>
<dbReference type="InterPro" id="IPR042100">
    <property type="entry name" value="Bug_dom1"/>
</dbReference>
<accession>A0A1H1HR02</accession>
<dbReference type="Pfam" id="PF03401">
    <property type="entry name" value="TctC"/>
    <property type="match status" value="1"/>
</dbReference>
<dbReference type="OrthoDB" id="9780943at2"/>
<dbReference type="PROSITE" id="PS51257">
    <property type="entry name" value="PROKAR_LIPOPROTEIN"/>
    <property type="match status" value="1"/>
</dbReference>
<dbReference type="InterPro" id="IPR005064">
    <property type="entry name" value="BUG"/>
</dbReference>
<dbReference type="AlphaFoldDB" id="A0A1H1HR02"/>
<protein>
    <submittedName>
        <fullName evidence="2">Putative tricarboxylic transport membrane protein</fullName>
    </submittedName>
</protein>
<dbReference type="RefSeq" id="WP_093262045.1">
    <property type="nucleotide sequence ID" value="NZ_FNKK01000002.1"/>
</dbReference>
<evidence type="ECO:0000313" key="2">
    <source>
        <dbReference type="EMBL" id="SDR27842.1"/>
    </source>
</evidence>
<comment type="similarity">
    <text evidence="1">Belongs to the UPF0065 (bug) family.</text>
</comment>
<organism evidence="2 3">
    <name type="scientific">Thermostaphylospora chromogena</name>
    <dbReference type="NCBI Taxonomy" id="35622"/>
    <lineage>
        <taxon>Bacteria</taxon>
        <taxon>Bacillati</taxon>
        <taxon>Actinomycetota</taxon>
        <taxon>Actinomycetes</taxon>
        <taxon>Streptosporangiales</taxon>
        <taxon>Thermomonosporaceae</taxon>
        <taxon>Thermostaphylospora</taxon>
    </lineage>
</organism>